<reference evidence="2" key="1">
    <citation type="journal article" date="2023" name="Mol. Phylogenet. Evol.">
        <title>Genome-scale phylogeny and comparative genomics of the fungal order Sordariales.</title>
        <authorList>
            <person name="Hensen N."/>
            <person name="Bonometti L."/>
            <person name="Westerberg I."/>
            <person name="Brannstrom I.O."/>
            <person name="Guillou S."/>
            <person name="Cros-Aarteil S."/>
            <person name="Calhoun S."/>
            <person name="Haridas S."/>
            <person name="Kuo A."/>
            <person name="Mondo S."/>
            <person name="Pangilinan J."/>
            <person name="Riley R."/>
            <person name="LaButti K."/>
            <person name="Andreopoulos B."/>
            <person name="Lipzen A."/>
            <person name="Chen C."/>
            <person name="Yan M."/>
            <person name="Daum C."/>
            <person name="Ng V."/>
            <person name="Clum A."/>
            <person name="Steindorff A."/>
            <person name="Ohm R.A."/>
            <person name="Martin F."/>
            <person name="Silar P."/>
            <person name="Natvig D.O."/>
            <person name="Lalanne C."/>
            <person name="Gautier V."/>
            <person name="Ament-Velasquez S.L."/>
            <person name="Kruys A."/>
            <person name="Hutchinson M.I."/>
            <person name="Powell A.J."/>
            <person name="Barry K."/>
            <person name="Miller A.N."/>
            <person name="Grigoriev I.V."/>
            <person name="Debuchy R."/>
            <person name="Gladieux P."/>
            <person name="Hiltunen Thoren M."/>
            <person name="Johannesson H."/>
        </authorList>
    </citation>
    <scope>NUCLEOTIDE SEQUENCE</scope>
    <source>
        <strain evidence="2">FGSC 1904</strain>
    </source>
</reference>
<feature type="region of interest" description="Disordered" evidence="1">
    <location>
        <begin position="391"/>
        <end position="456"/>
    </location>
</feature>
<reference evidence="2" key="2">
    <citation type="submission" date="2023-07" db="EMBL/GenBank/DDBJ databases">
        <authorList>
            <consortium name="Lawrence Berkeley National Laboratory"/>
            <person name="Haridas S."/>
            <person name="Hensen N."/>
            <person name="Bonometti L."/>
            <person name="Westerberg I."/>
            <person name="Brannstrom I.O."/>
            <person name="Guillou S."/>
            <person name="Cros-Aarteil S."/>
            <person name="Calhoun S."/>
            <person name="Kuo A."/>
            <person name="Mondo S."/>
            <person name="Pangilinan J."/>
            <person name="Riley R."/>
            <person name="LaButti K."/>
            <person name="Andreopoulos B."/>
            <person name="Lipzen A."/>
            <person name="Chen C."/>
            <person name="Yanf M."/>
            <person name="Daum C."/>
            <person name="Ng V."/>
            <person name="Clum A."/>
            <person name="Steindorff A."/>
            <person name="Ohm R."/>
            <person name="Martin F."/>
            <person name="Silar P."/>
            <person name="Natvig D."/>
            <person name="Lalanne C."/>
            <person name="Gautier V."/>
            <person name="Ament-velasquez S.L."/>
            <person name="Kruys A."/>
            <person name="Hutchinson M.I."/>
            <person name="Powell A.J."/>
            <person name="Barry K."/>
            <person name="Miller A.N."/>
            <person name="Grigoriev I.V."/>
            <person name="Debuchy R."/>
            <person name="Gladieux P."/>
            <person name="Thoren M.H."/>
            <person name="Johannesson H."/>
        </authorList>
    </citation>
    <scope>NUCLEOTIDE SEQUENCE</scope>
    <source>
        <strain evidence="2">FGSC 1904</strain>
    </source>
</reference>
<accession>A0AAE0PN63</accession>
<comment type="caution">
    <text evidence="2">The sequence shown here is derived from an EMBL/GenBank/DDBJ whole genome shotgun (WGS) entry which is preliminary data.</text>
</comment>
<feature type="compositionally biased region" description="Low complexity" evidence="1">
    <location>
        <begin position="28"/>
        <end position="38"/>
    </location>
</feature>
<evidence type="ECO:0000313" key="2">
    <source>
        <dbReference type="EMBL" id="KAK3402824.1"/>
    </source>
</evidence>
<name>A0AAE0PN63_SORBR</name>
<dbReference type="Proteomes" id="UP001281003">
    <property type="component" value="Unassembled WGS sequence"/>
</dbReference>
<dbReference type="AlphaFoldDB" id="A0AAE0PN63"/>
<keyword evidence="3" id="KW-1185">Reference proteome</keyword>
<dbReference type="EMBL" id="JAUTDP010000001">
    <property type="protein sequence ID" value="KAK3402824.1"/>
    <property type="molecule type" value="Genomic_DNA"/>
</dbReference>
<evidence type="ECO:0000256" key="1">
    <source>
        <dbReference type="SAM" id="MobiDB-lite"/>
    </source>
</evidence>
<organism evidence="2 3">
    <name type="scientific">Sordaria brevicollis</name>
    <dbReference type="NCBI Taxonomy" id="83679"/>
    <lineage>
        <taxon>Eukaryota</taxon>
        <taxon>Fungi</taxon>
        <taxon>Dikarya</taxon>
        <taxon>Ascomycota</taxon>
        <taxon>Pezizomycotina</taxon>
        <taxon>Sordariomycetes</taxon>
        <taxon>Sordariomycetidae</taxon>
        <taxon>Sordariales</taxon>
        <taxon>Sordariaceae</taxon>
        <taxon>Sordaria</taxon>
    </lineage>
</organism>
<feature type="compositionally biased region" description="Basic and acidic residues" evidence="1">
    <location>
        <begin position="403"/>
        <end position="412"/>
    </location>
</feature>
<sequence length="456" mass="51394">MRPRIQKCCTTAPYITRRSLHQTSLLRSSSQNNNDSNNEPPPPASSPPSKHDYYSEDYDIDPSDFFASRPYQIDPSQKAVHTKTGHTLPLSPFMDPTYHSSRNRWKQPKPTSRPAGRRVTKFDQLLESNPFALALAEPLRMCTATELVLPKPCLQKFNLLRHPETDEPWFVPADLAPHDALDPAKQRDQALGPSGYTLSNQTLLHAFVEKGSNYFGLNRKLLRRNAMNKTGLGEVLNKAVWRQDMDTLILKLMRRRIVDELLYLTDKCTGSLRRKYLTPLGGGYEEARERKLRGCLLYVGGGGGPGFGGEGQGVMKPPQRVSTLEIKSEKYSTKLPVYDFTVLLGEEELRRLREGEETGFWRQTQLFALGREATIGLQMKLWKLEGYMARDEQSGHGNQAKTAEIKVEERKQVLSSGGYGGQRDAPRAQARPDEIRRPGGGDRPPGWWQPGGSSFL</sequence>
<feature type="compositionally biased region" description="Low complexity" evidence="1">
    <location>
        <begin position="444"/>
        <end position="456"/>
    </location>
</feature>
<feature type="region of interest" description="Disordered" evidence="1">
    <location>
        <begin position="76"/>
        <end position="116"/>
    </location>
</feature>
<proteinExistence type="predicted"/>
<feature type="compositionally biased region" description="Basic and acidic residues" evidence="1">
    <location>
        <begin position="424"/>
        <end position="440"/>
    </location>
</feature>
<feature type="region of interest" description="Disordered" evidence="1">
    <location>
        <begin position="24"/>
        <end position="54"/>
    </location>
</feature>
<gene>
    <name evidence="2" type="ORF">B0T20DRAFT_399233</name>
</gene>
<evidence type="ECO:0000313" key="3">
    <source>
        <dbReference type="Proteomes" id="UP001281003"/>
    </source>
</evidence>
<protein>
    <submittedName>
        <fullName evidence="2">Uncharacterized protein</fullName>
    </submittedName>
</protein>